<dbReference type="Proteomes" id="UP000012589">
    <property type="component" value="Unassembled WGS sequence"/>
</dbReference>
<keyword evidence="2" id="KW-1133">Transmembrane helix</keyword>
<evidence type="ECO:0000256" key="2">
    <source>
        <dbReference type="SAM" id="Phobius"/>
    </source>
</evidence>
<evidence type="ECO:0000313" key="4">
    <source>
        <dbReference type="Proteomes" id="UP000012589"/>
    </source>
</evidence>
<reference evidence="3 4" key="1">
    <citation type="journal article" date="2014" name="Genome Announc.">
        <title>Draft genome sequences of the altered schaedler flora, a defined bacterial community from gnotobiotic mice.</title>
        <authorList>
            <person name="Wannemuehler M.J."/>
            <person name="Overstreet A.M."/>
            <person name="Ward D.V."/>
            <person name="Phillips G.J."/>
        </authorList>
    </citation>
    <scope>NUCLEOTIDE SEQUENCE [LARGE SCALE GENOMIC DNA]</scope>
    <source>
        <strain evidence="3 4">ASF492</strain>
    </source>
</reference>
<organism evidence="3 4">
    <name type="scientific">Eubacterium plexicaudatum ASF492</name>
    <dbReference type="NCBI Taxonomy" id="1235802"/>
    <lineage>
        <taxon>Bacteria</taxon>
        <taxon>Bacillati</taxon>
        <taxon>Bacillota</taxon>
        <taxon>Clostridia</taxon>
        <taxon>Eubacteriales</taxon>
        <taxon>Eubacteriaceae</taxon>
        <taxon>Eubacterium</taxon>
    </lineage>
</organism>
<sequence length="204" mass="22763">MQDIGQMRFDTPPGDKQPQRKAGGKHTVILAVFAAAVCVILVVLAVLLFQSQKSGNEDNQVAPDEQVQMHVREEIEMLNQAMHGTIGIDDIRWEDYYPDAVAGQIYAGLAEGYMDDPEPMDITIEVLSVSEMDPACVAARMQDAARNFFEYYEIAFAENTFHVEEGYLAFCTISDEDEAENSIFLILKADGKYGIYGVYEDITV</sequence>
<accession>N2ADU7</accession>
<dbReference type="STRING" id="1235802.C823_03980"/>
<name>N2ADU7_9FIRM</name>
<comment type="caution">
    <text evidence="3">The sequence shown here is derived from an EMBL/GenBank/DDBJ whole genome shotgun (WGS) entry which is preliminary data.</text>
</comment>
<keyword evidence="2" id="KW-0472">Membrane</keyword>
<dbReference type="EMBL" id="AQFT01000120">
    <property type="protein sequence ID" value="EMZ22599.1"/>
    <property type="molecule type" value="Genomic_DNA"/>
</dbReference>
<gene>
    <name evidence="3" type="ORF">C823_03980</name>
</gene>
<keyword evidence="2" id="KW-0812">Transmembrane</keyword>
<feature type="region of interest" description="Disordered" evidence="1">
    <location>
        <begin position="1"/>
        <end position="21"/>
    </location>
</feature>
<dbReference type="PATRIC" id="fig|1235802.3.peg.4210"/>
<dbReference type="AlphaFoldDB" id="N2ADU7"/>
<proteinExistence type="predicted"/>
<dbReference type="HOGENOM" id="CLU_1341564_0_0_9"/>
<keyword evidence="4" id="KW-1185">Reference proteome</keyword>
<protein>
    <submittedName>
        <fullName evidence="3">Uncharacterized protein</fullName>
    </submittedName>
</protein>
<evidence type="ECO:0000313" key="3">
    <source>
        <dbReference type="EMBL" id="EMZ22599.1"/>
    </source>
</evidence>
<feature type="transmembrane region" description="Helical" evidence="2">
    <location>
        <begin position="28"/>
        <end position="49"/>
    </location>
</feature>
<evidence type="ECO:0000256" key="1">
    <source>
        <dbReference type="SAM" id="MobiDB-lite"/>
    </source>
</evidence>